<organism evidence="2 3">
    <name type="scientific">Coprinopsis marcescibilis</name>
    <name type="common">Agaric fungus</name>
    <name type="synonym">Psathyrella marcescibilis</name>
    <dbReference type="NCBI Taxonomy" id="230819"/>
    <lineage>
        <taxon>Eukaryota</taxon>
        <taxon>Fungi</taxon>
        <taxon>Dikarya</taxon>
        <taxon>Basidiomycota</taxon>
        <taxon>Agaricomycotina</taxon>
        <taxon>Agaricomycetes</taxon>
        <taxon>Agaricomycetidae</taxon>
        <taxon>Agaricales</taxon>
        <taxon>Agaricineae</taxon>
        <taxon>Psathyrellaceae</taxon>
        <taxon>Coprinopsis</taxon>
    </lineage>
</organism>
<keyword evidence="1" id="KW-0472">Membrane</keyword>
<feature type="transmembrane region" description="Helical" evidence="1">
    <location>
        <begin position="129"/>
        <end position="150"/>
    </location>
</feature>
<dbReference type="Proteomes" id="UP000307440">
    <property type="component" value="Unassembled WGS sequence"/>
</dbReference>
<reference evidence="2 3" key="1">
    <citation type="journal article" date="2019" name="Nat. Ecol. Evol.">
        <title>Megaphylogeny resolves global patterns of mushroom evolution.</title>
        <authorList>
            <person name="Varga T."/>
            <person name="Krizsan K."/>
            <person name="Foldi C."/>
            <person name="Dima B."/>
            <person name="Sanchez-Garcia M."/>
            <person name="Sanchez-Ramirez S."/>
            <person name="Szollosi G.J."/>
            <person name="Szarkandi J.G."/>
            <person name="Papp V."/>
            <person name="Albert L."/>
            <person name="Andreopoulos W."/>
            <person name="Angelini C."/>
            <person name="Antonin V."/>
            <person name="Barry K.W."/>
            <person name="Bougher N.L."/>
            <person name="Buchanan P."/>
            <person name="Buyck B."/>
            <person name="Bense V."/>
            <person name="Catcheside P."/>
            <person name="Chovatia M."/>
            <person name="Cooper J."/>
            <person name="Damon W."/>
            <person name="Desjardin D."/>
            <person name="Finy P."/>
            <person name="Geml J."/>
            <person name="Haridas S."/>
            <person name="Hughes K."/>
            <person name="Justo A."/>
            <person name="Karasinski D."/>
            <person name="Kautmanova I."/>
            <person name="Kiss B."/>
            <person name="Kocsube S."/>
            <person name="Kotiranta H."/>
            <person name="LaButti K.M."/>
            <person name="Lechner B.E."/>
            <person name="Liimatainen K."/>
            <person name="Lipzen A."/>
            <person name="Lukacs Z."/>
            <person name="Mihaltcheva S."/>
            <person name="Morgado L.N."/>
            <person name="Niskanen T."/>
            <person name="Noordeloos M.E."/>
            <person name="Ohm R.A."/>
            <person name="Ortiz-Santana B."/>
            <person name="Ovrebo C."/>
            <person name="Racz N."/>
            <person name="Riley R."/>
            <person name="Savchenko A."/>
            <person name="Shiryaev A."/>
            <person name="Soop K."/>
            <person name="Spirin V."/>
            <person name="Szebenyi C."/>
            <person name="Tomsovsky M."/>
            <person name="Tulloss R.E."/>
            <person name="Uehling J."/>
            <person name="Grigoriev I.V."/>
            <person name="Vagvolgyi C."/>
            <person name="Papp T."/>
            <person name="Martin F.M."/>
            <person name="Miettinen O."/>
            <person name="Hibbett D.S."/>
            <person name="Nagy L.G."/>
        </authorList>
    </citation>
    <scope>NUCLEOTIDE SEQUENCE [LARGE SCALE GENOMIC DNA]</scope>
    <source>
        <strain evidence="2 3">CBS 121175</strain>
    </source>
</reference>
<keyword evidence="3" id="KW-1185">Reference proteome</keyword>
<name>A0A5C3KXU8_COPMA</name>
<gene>
    <name evidence="2" type="ORF">FA15DRAFT_655763</name>
</gene>
<sequence>MTAKPHSTFASVTAGTDVQLMVAVKTVEYASIASIAFLLYDILLTTADECHGVIGLSYLATQVIDRQDGVPIYSIRDVDIPAVRVVPSALSSITDSTLDRTSRFIRVEALQDSPDVCQIWSNMSVARYLMAKSIIVSVDYVLILRVFALYPRNKLVRRVSAALWIMEVLAFIIAIIVGSPKIERNEHCIVRQLPQTLLIGIVVPLFVQGVLFSFTASKFYTAIRDGWGNVPIIKVLARDGTWAFILLFCKSFVFCCVIHKRY</sequence>
<feature type="transmembrane region" description="Helical" evidence="1">
    <location>
        <begin position="240"/>
        <end position="258"/>
    </location>
</feature>
<feature type="transmembrane region" description="Helical" evidence="1">
    <location>
        <begin position="197"/>
        <end position="220"/>
    </location>
</feature>
<keyword evidence="1" id="KW-0812">Transmembrane</keyword>
<feature type="transmembrane region" description="Helical" evidence="1">
    <location>
        <begin position="156"/>
        <end position="177"/>
    </location>
</feature>
<dbReference type="OrthoDB" id="2637653at2759"/>
<proteinExistence type="predicted"/>
<accession>A0A5C3KXU8</accession>
<dbReference type="AlphaFoldDB" id="A0A5C3KXU8"/>
<evidence type="ECO:0000256" key="1">
    <source>
        <dbReference type="SAM" id="Phobius"/>
    </source>
</evidence>
<protein>
    <submittedName>
        <fullName evidence="2">Uncharacterized protein</fullName>
    </submittedName>
</protein>
<evidence type="ECO:0000313" key="3">
    <source>
        <dbReference type="Proteomes" id="UP000307440"/>
    </source>
</evidence>
<dbReference type="STRING" id="230819.A0A5C3KXU8"/>
<evidence type="ECO:0000313" key="2">
    <source>
        <dbReference type="EMBL" id="TFK24673.1"/>
    </source>
</evidence>
<keyword evidence="1" id="KW-1133">Transmembrane helix</keyword>
<dbReference type="EMBL" id="ML210197">
    <property type="protein sequence ID" value="TFK24673.1"/>
    <property type="molecule type" value="Genomic_DNA"/>
</dbReference>